<dbReference type="OrthoDB" id="9808564at2"/>
<comment type="catalytic activity">
    <reaction evidence="4">
        <text>holo-[ACP] + malonyl-CoA = malonyl-[ACP] + CoA</text>
        <dbReference type="Rhea" id="RHEA:41792"/>
        <dbReference type="Rhea" id="RHEA-COMP:9623"/>
        <dbReference type="Rhea" id="RHEA-COMP:9685"/>
        <dbReference type="ChEBI" id="CHEBI:57287"/>
        <dbReference type="ChEBI" id="CHEBI:57384"/>
        <dbReference type="ChEBI" id="CHEBI:64479"/>
        <dbReference type="ChEBI" id="CHEBI:78449"/>
        <dbReference type="EC" id="2.3.1.39"/>
    </reaction>
</comment>
<evidence type="ECO:0000313" key="7">
    <source>
        <dbReference type="Proteomes" id="UP000001036"/>
    </source>
</evidence>
<dbReference type="eggNOG" id="COG2070">
    <property type="taxonomic scope" value="Bacteria"/>
</dbReference>
<dbReference type="Proteomes" id="UP000001036">
    <property type="component" value="Chromosome"/>
</dbReference>
<dbReference type="InterPro" id="IPR014179">
    <property type="entry name" value="PfaD-like_TIM-barrel"/>
</dbReference>
<dbReference type="InterPro" id="IPR004410">
    <property type="entry name" value="Malonyl_CoA-ACP_transAc_FabD"/>
</dbReference>
<keyword evidence="7" id="KW-1185">Reference proteome</keyword>
<evidence type="ECO:0000256" key="3">
    <source>
        <dbReference type="ARBA" id="ARBA00023315"/>
    </source>
</evidence>
<dbReference type="NCBIfam" id="TIGR00128">
    <property type="entry name" value="fabD"/>
    <property type="match status" value="1"/>
</dbReference>
<dbReference type="Gene3D" id="3.30.70.250">
    <property type="entry name" value="Malonyl-CoA ACP transacylase, ACP-binding"/>
    <property type="match status" value="1"/>
</dbReference>
<dbReference type="Gene3D" id="3.20.20.70">
    <property type="entry name" value="Aldolase class I"/>
    <property type="match status" value="1"/>
</dbReference>
<dbReference type="Pfam" id="PF03060">
    <property type="entry name" value="NMO"/>
    <property type="match status" value="1"/>
</dbReference>
<keyword evidence="2" id="KW-0808">Transferase</keyword>
<dbReference type="SUPFAM" id="SSF55048">
    <property type="entry name" value="Probable ACP-binding domain of malonyl-CoA ACP transacylase"/>
    <property type="match status" value="1"/>
</dbReference>
<dbReference type="Pfam" id="PF00698">
    <property type="entry name" value="Acyl_transf_1"/>
    <property type="match status" value="1"/>
</dbReference>
<name>B3PCT7_CELJU</name>
<dbReference type="RefSeq" id="WP_012488577.1">
    <property type="nucleotide sequence ID" value="NC_010995.1"/>
</dbReference>
<sequence length="781" mass="86932">MKAIMFAGQGTQFRGMGKELFRLFPTLVSQANSILGYDIAELCTLDPQGLLNKTEFTQPAIFTVNALHYLNLNENQNGTADFYIGHSLGEYNALMAAGAFDFSTGLTLVKKRGQLMSQARDGGMLAVLGTREEQLQALLAELDLRDIVIANYNTPTQLILSGPHQSTLHAFSELEKRGIKVVPLNVQGAFHSHMMQYAQQNFEQFLKDFQFSALHKPVIANVNGQPYEQDRIHTTLSQQLSSPVRWCDSIRYLMACGVDQYHECGERLILSKMVDEITQQCDPMPLAATHERQAWTETSHTEEVVTVTPLLDTELNCSFTSATLGNILFRQTYHVKYAYVCGSMYRGIASKEMVINMARNGMLAFLGAGGLPLDSIRQDVIHIKNAIADKASFGVNFLCNLNHPDAEMDLVRLLVDLGVNHIEASAFVTVTPALVWYRIAGLEQGADGAIKCNHHIMAKLSRPEVADVFLSPAPQRIVDELLTANLITLQQAEWSRKVPMSHAICVEADSGGHTDMGNPTILFPTMKKLCEAKQAHHQYAQPIFVGLAGGIGTPESAAAAFFLGADFILTGSINQCTVESGASDAVKDILQTINVKDTAYAPAGDMFEIGAKIQVLKKGTFFAARANKLYQIYNHFDGIDDIPHGLREQIETHYFKNSLEDIWKGIVKHLMDTQRPQEVEKANALPKYKMCLIFKYYFYYSSQLALQGDPNRRVDYQVHTGPALGAFNQWVKGSDLESWKNRHVHLIAEKLMMDTAAYMQAHIQQLLSPFMHDIVFQPVEA</sequence>
<evidence type="ECO:0000259" key="5">
    <source>
        <dbReference type="SMART" id="SM00827"/>
    </source>
</evidence>
<dbReference type="SMART" id="SM00827">
    <property type="entry name" value="PKS_AT"/>
    <property type="match status" value="1"/>
</dbReference>
<dbReference type="Gene3D" id="3.40.366.10">
    <property type="entry name" value="Malonyl-Coenzyme A Acyl Carrier Protein, domain 2"/>
    <property type="match status" value="1"/>
</dbReference>
<dbReference type="GO" id="GO:0006633">
    <property type="term" value="P:fatty acid biosynthetic process"/>
    <property type="evidence" value="ECO:0007669"/>
    <property type="project" value="TreeGrafter"/>
</dbReference>
<dbReference type="eggNOG" id="COG0331">
    <property type="taxonomic scope" value="Bacteria"/>
</dbReference>
<dbReference type="PANTHER" id="PTHR42681:SF1">
    <property type="entry name" value="MALONYL-COA-ACYL CARRIER PROTEIN TRANSACYLASE, MITOCHONDRIAL"/>
    <property type="match status" value="1"/>
</dbReference>
<feature type="domain" description="Malonyl-CoA:ACP transacylase (MAT)" evidence="5">
    <location>
        <begin position="5"/>
        <end position="315"/>
    </location>
</feature>
<dbReference type="PANTHER" id="PTHR42681">
    <property type="entry name" value="MALONYL-COA-ACYL CARRIER PROTEIN TRANSACYLASE, MITOCHONDRIAL"/>
    <property type="match status" value="1"/>
</dbReference>
<accession>B3PCT7</accession>
<evidence type="ECO:0000256" key="1">
    <source>
        <dbReference type="ARBA" id="ARBA00013258"/>
    </source>
</evidence>
<dbReference type="InterPro" id="IPR016036">
    <property type="entry name" value="Malonyl_transacylase_ACP-bd"/>
</dbReference>
<evidence type="ECO:0000256" key="4">
    <source>
        <dbReference type="ARBA" id="ARBA00048462"/>
    </source>
</evidence>
<evidence type="ECO:0000256" key="2">
    <source>
        <dbReference type="ARBA" id="ARBA00022679"/>
    </source>
</evidence>
<dbReference type="InterPro" id="IPR001227">
    <property type="entry name" value="Ac_transferase_dom_sf"/>
</dbReference>
<dbReference type="AlphaFoldDB" id="B3PCT7"/>
<dbReference type="NCBIfam" id="TIGR02814">
    <property type="entry name" value="pfaD_fam"/>
    <property type="match status" value="1"/>
</dbReference>
<dbReference type="InterPro" id="IPR049489">
    <property type="entry name" value="FabD-like_helical_ins"/>
</dbReference>
<dbReference type="EMBL" id="CP000934">
    <property type="protein sequence ID" value="ACE85007.1"/>
    <property type="molecule type" value="Genomic_DNA"/>
</dbReference>
<gene>
    <name evidence="6" type="primary">pksE</name>
    <name evidence="6" type="ordered locus">CJA_2998</name>
</gene>
<dbReference type="STRING" id="498211.CJA_2998"/>
<protein>
    <recommendedName>
        <fullName evidence="1">[acyl-carrier-protein] S-malonyltransferase</fullName>
        <ecNumber evidence="1">2.3.1.39</ecNumber>
    </recommendedName>
</protein>
<dbReference type="SUPFAM" id="SSF52151">
    <property type="entry name" value="FabD/lysophospholipase-like"/>
    <property type="match status" value="1"/>
</dbReference>
<reference evidence="6 7" key="1">
    <citation type="journal article" date="2008" name="J. Bacteriol.">
        <title>Insights into plant cell wall degradation from the genome sequence of the soil bacterium Cellvibrio japonicus.</title>
        <authorList>
            <person name="Deboy R.T."/>
            <person name="Mongodin E.F."/>
            <person name="Fouts D.E."/>
            <person name="Tailford L.E."/>
            <person name="Khouri H."/>
            <person name="Emerson J.B."/>
            <person name="Mohamoud Y."/>
            <person name="Watkins K."/>
            <person name="Henrissat B."/>
            <person name="Gilbert H.J."/>
            <person name="Nelson K.E."/>
        </authorList>
    </citation>
    <scope>NUCLEOTIDE SEQUENCE [LARGE SCALE GENOMIC DNA]</scope>
    <source>
        <strain evidence="6 7">Ueda107</strain>
    </source>
</reference>
<dbReference type="CDD" id="cd04742">
    <property type="entry name" value="NPD_FabD"/>
    <property type="match status" value="1"/>
</dbReference>
<dbReference type="HOGENOM" id="CLU_008708_0_0_6"/>
<dbReference type="InterPro" id="IPR013785">
    <property type="entry name" value="Aldolase_TIM"/>
</dbReference>
<dbReference type="Pfam" id="PF21607">
    <property type="entry name" value="FabD_helical_ins"/>
    <property type="match status" value="1"/>
</dbReference>
<dbReference type="GO" id="GO:0005829">
    <property type="term" value="C:cytosol"/>
    <property type="evidence" value="ECO:0007669"/>
    <property type="project" value="TreeGrafter"/>
</dbReference>
<dbReference type="InterPro" id="IPR050858">
    <property type="entry name" value="Mal-CoA-ACP_Trans/PKS_FabD"/>
</dbReference>
<dbReference type="InterPro" id="IPR016035">
    <property type="entry name" value="Acyl_Trfase/lysoPLipase"/>
</dbReference>
<dbReference type="GO" id="GO:0004314">
    <property type="term" value="F:[acyl-carrier-protein] S-malonyltransferase activity"/>
    <property type="evidence" value="ECO:0007669"/>
    <property type="project" value="UniProtKB-EC"/>
</dbReference>
<evidence type="ECO:0000313" key="6">
    <source>
        <dbReference type="EMBL" id="ACE85007.1"/>
    </source>
</evidence>
<dbReference type="KEGG" id="cja:CJA_2998"/>
<organism evidence="6 7">
    <name type="scientific">Cellvibrio japonicus (strain Ueda107)</name>
    <name type="common">Pseudomonas fluorescens subsp. cellulosa</name>
    <dbReference type="NCBI Taxonomy" id="498211"/>
    <lineage>
        <taxon>Bacteria</taxon>
        <taxon>Pseudomonadati</taxon>
        <taxon>Pseudomonadota</taxon>
        <taxon>Gammaproteobacteria</taxon>
        <taxon>Cellvibrionales</taxon>
        <taxon>Cellvibrionaceae</taxon>
        <taxon>Cellvibrio</taxon>
    </lineage>
</organism>
<dbReference type="EC" id="2.3.1.39" evidence="1"/>
<keyword evidence="3" id="KW-0012">Acyltransferase</keyword>
<proteinExistence type="predicted"/>
<dbReference type="SUPFAM" id="SSF51412">
    <property type="entry name" value="Inosine monophosphate dehydrogenase (IMPDH)"/>
    <property type="match status" value="1"/>
</dbReference>
<dbReference type="InterPro" id="IPR014043">
    <property type="entry name" value="Acyl_transferase_dom"/>
</dbReference>